<comment type="caution">
    <text evidence="1">The sequence shown here is derived from an EMBL/GenBank/DDBJ whole genome shotgun (WGS) entry which is preliminary data.</text>
</comment>
<sequence length="217" mass="23733">MNPEPAEQNSLTGGKRYETLLEMFCASANDVPDLADRTLVSQAADDLIDRISYTATVADFHRAFVRAVSAARLPPMALAAAENHSEATILLFLGRLLAELERRRPWPDPALVQADAEEWPSLGSSLPIAWMELPLPLVQEAVKASFTAASDMERPLLVLRLRTGQLVGLVGEEGPEPSRFLILLPDTEEQQDPSGVIDYLVEYTGLPLETEGIGLSR</sequence>
<keyword evidence="2" id="KW-1185">Reference proteome</keyword>
<dbReference type="RefSeq" id="WP_215921477.1">
    <property type="nucleotide sequence ID" value="NZ_JAHKNI010000010.1"/>
</dbReference>
<gene>
    <name evidence="1" type="ORF">KO481_28100</name>
</gene>
<name>A0ABS6B5I1_9NOCA</name>
<protein>
    <submittedName>
        <fullName evidence="1">Uncharacterized protein</fullName>
    </submittedName>
</protein>
<dbReference type="Proteomes" id="UP000733379">
    <property type="component" value="Unassembled WGS sequence"/>
</dbReference>
<dbReference type="EMBL" id="JAHKNI010000010">
    <property type="protein sequence ID" value="MBU3065378.1"/>
    <property type="molecule type" value="Genomic_DNA"/>
</dbReference>
<accession>A0ABS6B5I1</accession>
<proteinExistence type="predicted"/>
<reference evidence="1 2" key="1">
    <citation type="submission" date="2021-06" db="EMBL/GenBank/DDBJ databases">
        <title>Actinomycetes sequencing.</title>
        <authorList>
            <person name="Shan Q."/>
        </authorList>
    </citation>
    <scope>NUCLEOTIDE SEQUENCE [LARGE SCALE GENOMIC DNA]</scope>
    <source>
        <strain evidence="1 2">NEAU-G5</strain>
    </source>
</reference>
<evidence type="ECO:0000313" key="2">
    <source>
        <dbReference type="Proteomes" id="UP000733379"/>
    </source>
</evidence>
<organism evidence="1 2">
    <name type="scientific">Nocardia albiluteola</name>
    <dbReference type="NCBI Taxonomy" id="2842303"/>
    <lineage>
        <taxon>Bacteria</taxon>
        <taxon>Bacillati</taxon>
        <taxon>Actinomycetota</taxon>
        <taxon>Actinomycetes</taxon>
        <taxon>Mycobacteriales</taxon>
        <taxon>Nocardiaceae</taxon>
        <taxon>Nocardia</taxon>
    </lineage>
</organism>
<evidence type="ECO:0000313" key="1">
    <source>
        <dbReference type="EMBL" id="MBU3065378.1"/>
    </source>
</evidence>